<evidence type="ECO:0000256" key="3">
    <source>
        <dbReference type="ARBA" id="ARBA00005300"/>
    </source>
</evidence>
<evidence type="ECO:0000256" key="7">
    <source>
        <dbReference type="ARBA" id="ARBA00022759"/>
    </source>
</evidence>
<feature type="region of interest" description="Disordered" evidence="10">
    <location>
        <begin position="56"/>
        <end position="88"/>
    </location>
</feature>
<dbReference type="InterPro" id="IPR002156">
    <property type="entry name" value="RNaseH_domain"/>
</dbReference>
<sequence length="334" mass="37204">MAKATKPGFYAVRNGRNIGVYNTWAECEAQTKGYANAQYKKFSALSDAQHFISPSFSQGPVASQSSVTPSQTQARSTPTSQSSNKREYDNVFGIEVPDTTGWDVVYSDGACKGNGMKGPVAGIGVWWGPNDERNIAERCPGDQTNNRAELVAIMRVLETTPISKKPLLIRTDSQYCMNCFKRWIHAWKENEWRTKEGQPVKNAGIIRCISAYLTIRGKLGQKAVLEYVKGHSGDVGNDGADLMANRGSTMTELEDRDWDTLEQELEEQIRDLYNVSQTNVKYDLEVEHRSKIRKLSPESSMSISSSMVVNPSEVNFDDFADCLLDDDDLASEVL</sequence>
<dbReference type="Gene3D" id="3.30.420.10">
    <property type="entry name" value="Ribonuclease H-like superfamily/Ribonuclease H"/>
    <property type="match status" value="1"/>
</dbReference>
<dbReference type="InterPro" id="IPR012337">
    <property type="entry name" value="RNaseH-like_sf"/>
</dbReference>
<feature type="domain" description="RNase H type-1" evidence="11">
    <location>
        <begin position="99"/>
        <end position="249"/>
    </location>
</feature>
<name>A0A0D2LL28_HYPSF</name>
<evidence type="ECO:0000256" key="6">
    <source>
        <dbReference type="ARBA" id="ARBA00022723"/>
    </source>
</evidence>
<dbReference type="PANTHER" id="PTHR10642:SF26">
    <property type="entry name" value="RIBONUCLEASE H1"/>
    <property type="match status" value="1"/>
</dbReference>
<gene>
    <name evidence="12" type="ORF">HYPSUDRAFT_33994</name>
</gene>
<dbReference type="GO" id="GO:0046872">
    <property type="term" value="F:metal ion binding"/>
    <property type="evidence" value="ECO:0007669"/>
    <property type="project" value="UniProtKB-KW"/>
</dbReference>
<comment type="cofactor">
    <cofactor evidence="2">
        <name>Mg(2+)</name>
        <dbReference type="ChEBI" id="CHEBI:18420"/>
    </cofactor>
</comment>
<keyword evidence="7" id="KW-0255">Endonuclease</keyword>
<keyword evidence="6" id="KW-0479">Metal-binding</keyword>
<dbReference type="GO" id="GO:0004523">
    <property type="term" value="F:RNA-DNA hybrid ribonuclease activity"/>
    <property type="evidence" value="ECO:0007669"/>
    <property type="project" value="UniProtKB-EC"/>
</dbReference>
<organism evidence="12 13">
    <name type="scientific">Hypholoma sublateritium (strain FD-334 SS-4)</name>
    <dbReference type="NCBI Taxonomy" id="945553"/>
    <lineage>
        <taxon>Eukaryota</taxon>
        <taxon>Fungi</taxon>
        <taxon>Dikarya</taxon>
        <taxon>Basidiomycota</taxon>
        <taxon>Agaricomycotina</taxon>
        <taxon>Agaricomycetes</taxon>
        <taxon>Agaricomycetidae</taxon>
        <taxon>Agaricales</taxon>
        <taxon>Agaricineae</taxon>
        <taxon>Strophariaceae</taxon>
        <taxon>Hypholoma</taxon>
    </lineage>
</organism>
<evidence type="ECO:0000313" key="12">
    <source>
        <dbReference type="EMBL" id="KJA28562.1"/>
    </source>
</evidence>
<comment type="catalytic activity">
    <reaction evidence="1">
        <text>Endonucleolytic cleavage to 5'-phosphomonoester.</text>
        <dbReference type="EC" id="3.1.26.4"/>
    </reaction>
</comment>
<dbReference type="GO" id="GO:0003676">
    <property type="term" value="F:nucleic acid binding"/>
    <property type="evidence" value="ECO:0007669"/>
    <property type="project" value="InterPro"/>
</dbReference>
<evidence type="ECO:0000259" key="11">
    <source>
        <dbReference type="PROSITE" id="PS50879"/>
    </source>
</evidence>
<evidence type="ECO:0000313" key="13">
    <source>
        <dbReference type="Proteomes" id="UP000054270"/>
    </source>
</evidence>
<dbReference type="AlphaFoldDB" id="A0A0D2LL28"/>
<evidence type="ECO:0000256" key="4">
    <source>
        <dbReference type="ARBA" id="ARBA00012180"/>
    </source>
</evidence>
<dbReference type="PROSITE" id="PS50879">
    <property type="entry name" value="RNASE_H_1"/>
    <property type="match status" value="1"/>
</dbReference>
<dbReference type="SUPFAM" id="SSF55658">
    <property type="entry name" value="L9 N-domain-like"/>
    <property type="match status" value="1"/>
</dbReference>
<evidence type="ECO:0000256" key="1">
    <source>
        <dbReference type="ARBA" id="ARBA00000077"/>
    </source>
</evidence>
<feature type="compositionally biased region" description="Polar residues" evidence="10">
    <location>
        <begin position="56"/>
        <end position="83"/>
    </location>
</feature>
<evidence type="ECO:0000256" key="8">
    <source>
        <dbReference type="ARBA" id="ARBA00022801"/>
    </source>
</evidence>
<dbReference type="CDD" id="cd09280">
    <property type="entry name" value="RNase_HI_eukaryote_like"/>
    <property type="match status" value="1"/>
</dbReference>
<dbReference type="InterPro" id="IPR011320">
    <property type="entry name" value="RNase_H1_N"/>
</dbReference>
<dbReference type="EMBL" id="KN817521">
    <property type="protein sequence ID" value="KJA28562.1"/>
    <property type="molecule type" value="Genomic_DNA"/>
</dbReference>
<dbReference type="PANTHER" id="PTHR10642">
    <property type="entry name" value="RIBONUCLEASE H1"/>
    <property type="match status" value="1"/>
</dbReference>
<dbReference type="OMA" id="IRSMTEW"/>
<dbReference type="EC" id="3.1.26.4" evidence="4"/>
<dbReference type="InterPro" id="IPR036397">
    <property type="entry name" value="RNaseH_sf"/>
</dbReference>
<dbReference type="FunFam" id="3.40.970.10:FF:000001">
    <property type="entry name" value="Ribonuclease H1"/>
    <property type="match status" value="1"/>
</dbReference>
<dbReference type="SUPFAM" id="SSF53098">
    <property type="entry name" value="Ribonuclease H-like"/>
    <property type="match status" value="1"/>
</dbReference>
<proteinExistence type="inferred from homology"/>
<keyword evidence="9" id="KW-0460">Magnesium</keyword>
<dbReference type="InterPro" id="IPR009027">
    <property type="entry name" value="Ribosomal_bL9/RNase_H1_N"/>
</dbReference>
<comment type="similarity">
    <text evidence="3">Belongs to the RNase H family.</text>
</comment>
<keyword evidence="5" id="KW-0540">Nuclease</keyword>
<evidence type="ECO:0000256" key="9">
    <source>
        <dbReference type="ARBA" id="ARBA00022842"/>
    </source>
</evidence>
<protein>
    <recommendedName>
        <fullName evidence="4">ribonuclease H</fullName>
        <ecNumber evidence="4">3.1.26.4</ecNumber>
    </recommendedName>
</protein>
<dbReference type="Proteomes" id="UP000054270">
    <property type="component" value="Unassembled WGS sequence"/>
</dbReference>
<reference evidence="13" key="1">
    <citation type="submission" date="2014-04" db="EMBL/GenBank/DDBJ databases">
        <title>Evolutionary Origins and Diversification of the Mycorrhizal Mutualists.</title>
        <authorList>
            <consortium name="DOE Joint Genome Institute"/>
            <consortium name="Mycorrhizal Genomics Consortium"/>
            <person name="Kohler A."/>
            <person name="Kuo A."/>
            <person name="Nagy L.G."/>
            <person name="Floudas D."/>
            <person name="Copeland A."/>
            <person name="Barry K.W."/>
            <person name="Cichocki N."/>
            <person name="Veneault-Fourrey C."/>
            <person name="LaButti K."/>
            <person name="Lindquist E.A."/>
            <person name="Lipzen A."/>
            <person name="Lundell T."/>
            <person name="Morin E."/>
            <person name="Murat C."/>
            <person name="Riley R."/>
            <person name="Ohm R."/>
            <person name="Sun H."/>
            <person name="Tunlid A."/>
            <person name="Henrissat B."/>
            <person name="Grigoriev I.V."/>
            <person name="Hibbett D.S."/>
            <person name="Martin F."/>
        </authorList>
    </citation>
    <scope>NUCLEOTIDE SEQUENCE [LARGE SCALE GENOMIC DNA]</scope>
    <source>
        <strain evidence="13">FD-334 SS-4</strain>
    </source>
</reference>
<evidence type="ECO:0000256" key="2">
    <source>
        <dbReference type="ARBA" id="ARBA00001946"/>
    </source>
</evidence>
<dbReference type="InterPro" id="IPR050092">
    <property type="entry name" value="RNase_H"/>
</dbReference>
<keyword evidence="13" id="KW-1185">Reference proteome</keyword>
<dbReference type="GO" id="GO:0043137">
    <property type="term" value="P:DNA replication, removal of RNA primer"/>
    <property type="evidence" value="ECO:0007669"/>
    <property type="project" value="TreeGrafter"/>
</dbReference>
<dbReference type="OrthoDB" id="245563at2759"/>
<accession>A0A0D2LL28</accession>
<evidence type="ECO:0000256" key="5">
    <source>
        <dbReference type="ARBA" id="ARBA00022722"/>
    </source>
</evidence>
<evidence type="ECO:0000256" key="10">
    <source>
        <dbReference type="SAM" id="MobiDB-lite"/>
    </source>
</evidence>
<dbReference type="InterPro" id="IPR037056">
    <property type="entry name" value="RNase_H1_N_sf"/>
</dbReference>
<dbReference type="Gene3D" id="3.40.970.10">
    <property type="entry name" value="Ribonuclease H1, N-terminal domain"/>
    <property type="match status" value="1"/>
</dbReference>
<dbReference type="Pfam" id="PF01693">
    <property type="entry name" value="Cauli_VI"/>
    <property type="match status" value="1"/>
</dbReference>
<keyword evidence="8" id="KW-0378">Hydrolase</keyword>
<dbReference type="STRING" id="945553.A0A0D2LL28"/>
<dbReference type="Pfam" id="PF00075">
    <property type="entry name" value="RNase_H"/>
    <property type="match status" value="1"/>
</dbReference>